<dbReference type="GO" id="GO:0019646">
    <property type="term" value="P:aerobic electron transport chain"/>
    <property type="evidence" value="ECO:0007669"/>
    <property type="project" value="TreeGrafter"/>
</dbReference>
<keyword evidence="14" id="KW-1185">Reference proteome</keyword>
<feature type="transmembrane region" description="Helical" evidence="12">
    <location>
        <begin position="166"/>
        <end position="187"/>
    </location>
</feature>
<keyword evidence="4" id="KW-1003">Cell membrane</keyword>
<feature type="transmembrane region" description="Helical" evidence="12">
    <location>
        <begin position="199"/>
        <end position="223"/>
    </location>
</feature>
<comment type="subcellular location">
    <subcellularLocation>
        <location evidence="1">Cell membrane</location>
        <topology evidence="1">Multi-pass membrane protein</topology>
    </subcellularLocation>
</comment>
<evidence type="ECO:0000256" key="9">
    <source>
        <dbReference type="ARBA" id="ARBA00022989"/>
    </source>
</evidence>
<feature type="transmembrane region" description="Helical" evidence="12">
    <location>
        <begin position="235"/>
        <end position="251"/>
    </location>
</feature>
<evidence type="ECO:0000256" key="12">
    <source>
        <dbReference type="SAM" id="Phobius"/>
    </source>
</evidence>
<accession>A0A4Q7MSN9</accession>
<evidence type="ECO:0000256" key="11">
    <source>
        <dbReference type="ARBA" id="ARBA00023136"/>
    </source>
</evidence>
<dbReference type="RefSeq" id="WP_130542288.1">
    <property type="nucleotide sequence ID" value="NZ_CP042431.1"/>
</dbReference>
<dbReference type="OrthoDB" id="9776710at2"/>
<evidence type="ECO:0000256" key="3">
    <source>
        <dbReference type="ARBA" id="ARBA00022448"/>
    </source>
</evidence>
<dbReference type="GO" id="GO:0016682">
    <property type="term" value="F:oxidoreductase activity, acting on diphenols and related substances as donors, oxygen as acceptor"/>
    <property type="evidence" value="ECO:0007669"/>
    <property type="project" value="TreeGrafter"/>
</dbReference>
<feature type="transmembrane region" description="Helical" evidence="12">
    <location>
        <begin position="310"/>
        <end position="333"/>
    </location>
</feature>
<comment type="caution">
    <text evidence="13">The sequence shown here is derived from an EMBL/GenBank/DDBJ whole genome shotgun (WGS) entry which is preliminary data.</text>
</comment>
<keyword evidence="11 12" id="KW-0472">Membrane</keyword>
<evidence type="ECO:0000313" key="14">
    <source>
        <dbReference type="Proteomes" id="UP000293874"/>
    </source>
</evidence>
<feature type="transmembrane region" description="Helical" evidence="12">
    <location>
        <begin position="86"/>
        <end position="103"/>
    </location>
</feature>
<proteinExistence type="inferred from homology"/>
<evidence type="ECO:0000256" key="2">
    <source>
        <dbReference type="ARBA" id="ARBA00007543"/>
    </source>
</evidence>
<reference evidence="13 14" key="1">
    <citation type="submission" date="2019-02" db="EMBL/GenBank/DDBJ databases">
        <title>Genomic Encyclopedia of Type Strains, Phase IV (KMG-IV): sequencing the most valuable type-strain genomes for metagenomic binning, comparative biology and taxonomic classification.</title>
        <authorList>
            <person name="Goeker M."/>
        </authorList>
    </citation>
    <scope>NUCLEOTIDE SEQUENCE [LARGE SCALE GENOMIC DNA]</scope>
    <source>
        <strain evidence="13 14">DSM 18116</strain>
    </source>
</reference>
<keyword evidence="5" id="KW-0349">Heme</keyword>
<organism evidence="13 14">
    <name type="scientific">Pseudobacter ginsenosidimutans</name>
    <dbReference type="NCBI Taxonomy" id="661488"/>
    <lineage>
        <taxon>Bacteria</taxon>
        <taxon>Pseudomonadati</taxon>
        <taxon>Bacteroidota</taxon>
        <taxon>Chitinophagia</taxon>
        <taxon>Chitinophagales</taxon>
        <taxon>Chitinophagaceae</taxon>
        <taxon>Pseudobacter</taxon>
    </lineage>
</organism>
<evidence type="ECO:0000256" key="8">
    <source>
        <dbReference type="ARBA" id="ARBA00022982"/>
    </source>
</evidence>
<dbReference type="GO" id="GO:0005886">
    <property type="term" value="C:plasma membrane"/>
    <property type="evidence" value="ECO:0007669"/>
    <property type="project" value="UniProtKB-SubCell"/>
</dbReference>
<keyword evidence="6 12" id="KW-0812">Transmembrane</keyword>
<dbReference type="PANTHER" id="PTHR43141:SF5">
    <property type="entry name" value="CYTOCHROME BD-I UBIQUINOL OXIDASE SUBUNIT 2"/>
    <property type="match status" value="1"/>
</dbReference>
<evidence type="ECO:0000256" key="10">
    <source>
        <dbReference type="ARBA" id="ARBA00023004"/>
    </source>
</evidence>
<keyword evidence="10" id="KW-0408">Iron</keyword>
<dbReference type="InterPro" id="IPR003317">
    <property type="entry name" value="Cyt-d_oxidase_su2"/>
</dbReference>
<keyword evidence="9 12" id="KW-1133">Transmembrane helix</keyword>
<dbReference type="GO" id="GO:0046872">
    <property type="term" value="F:metal ion binding"/>
    <property type="evidence" value="ECO:0007669"/>
    <property type="project" value="UniProtKB-KW"/>
</dbReference>
<dbReference type="GO" id="GO:0070069">
    <property type="term" value="C:cytochrome complex"/>
    <property type="evidence" value="ECO:0007669"/>
    <property type="project" value="TreeGrafter"/>
</dbReference>
<evidence type="ECO:0000256" key="4">
    <source>
        <dbReference type="ARBA" id="ARBA00022475"/>
    </source>
</evidence>
<dbReference type="PANTHER" id="PTHR43141">
    <property type="entry name" value="CYTOCHROME BD2 SUBUNIT II"/>
    <property type="match status" value="1"/>
</dbReference>
<comment type="similarity">
    <text evidence="2">Belongs to the cytochrome ubiquinol oxidase subunit 2 family.</text>
</comment>
<keyword evidence="8" id="KW-0249">Electron transport</keyword>
<evidence type="ECO:0000256" key="7">
    <source>
        <dbReference type="ARBA" id="ARBA00022723"/>
    </source>
</evidence>
<dbReference type="EMBL" id="SGXA01000002">
    <property type="protein sequence ID" value="RZS71815.1"/>
    <property type="molecule type" value="Genomic_DNA"/>
</dbReference>
<gene>
    <name evidence="13" type="ORF">EV199_3728</name>
</gene>
<keyword evidence="3" id="KW-0813">Transport</keyword>
<feature type="transmembrane region" description="Helical" evidence="12">
    <location>
        <begin position="12"/>
        <end position="41"/>
    </location>
</feature>
<sequence>MDTFLGIDYNIWWFLVFGGVISGYAILDGFDLGAGALHLFLKKEQSRRIALNAIGPVWDGNEVWLVIGGGALFAGFPVAYAAIFSAFYVPFMIFLVGIIWRAVAIEFRSKEPMGWWRKTWDIVYSFASIVIALSLGLMLGNVAYGIPLNAEKEFDGNWLSFFNPFSILVAITTLALFMMHGAIYLTMKTENRLFAKLHILANNFIIFFVLSFVITTLYTLLYIPHLSDFFRENPLGFIIPLLMVLTIANIPRQIKKGKYRYAFISSSVTIALLLIMVALEVFPFLLYSTSDPQNSITIANAASSPKTMKILLIIALIGTPLVAIYTSFVFYTFKGKVKLDEMSY</sequence>
<dbReference type="Pfam" id="PF02322">
    <property type="entry name" value="Cyt_bd_oxida_II"/>
    <property type="match status" value="1"/>
</dbReference>
<feature type="transmembrane region" description="Helical" evidence="12">
    <location>
        <begin position="123"/>
        <end position="146"/>
    </location>
</feature>
<evidence type="ECO:0000313" key="13">
    <source>
        <dbReference type="EMBL" id="RZS71815.1"/>
    </source>
</evidence>
<evidence type="ECO:0000256" key="5">
    <source>
        <dbReference type="ARBA" id="ARBA00022617"/>
    </source>
</evidence>
<dbReference type="Proteomes" id="UP000293874">
    <property type="component" value="Unassembled WGS sequence"/>
</dbReference>
<keyword evidence="7" id="KW-0479">Metal-binding</keyword>
<name>A0A4Q7MSN9_9BACT</name>
<dbReference type="NCBIfam" id="TIGR00203">
    <property type="entry name" value="cydB"/>
    <property type="match status" value="1"/>
</dbReference>
<feature type="transmembrane region" description="Helical" evidence="12">
    <location>
        <begin position="263"/>
        <end position="286"/>
    </location>
</feature>
<dbReference type="PIRSF" id="PIRSF000267">
    <property type="entry name" value="Cyt_oxidse_sub2"/>
    <property type="match status" value="1"/>
</dbReference>
<protein>
    <submittedName>
        <fullName evidence="13">Cytochrome bd-I ubiquinol oxidase subunit 2 apoprotein</fullName>
    </submittedName>
</protein>
<evidence type="ECO:0000256" key="1">
    <source>
        <dbReference type="ARBA" id="ARBA00004651"/>
    </source>
</evidence>
<dbReference type="AlphaFoldDB" id="A0A4Q7MSN9"/>
<dbReference type="GO" id="GO:0009055">
    <property type="term" value="F:electron transfer activity"/>
    <property type="evidence" value="ECO:0007669"/>
    <property type="project" value="TreeGrafter"/>
</dbReference>
<evidence type="ECO:0000256" key="6">
    <source>
        <dbReference type="ARBA" id="ARBA00022692"/>
    </source>
</evidence>